<dbReference type="EMBL" id="UINC01004428">
    <property type="protein sequence ID" value="SVA14255.1"/>
    <property type="molecule type" value="Genomic_DNA"/>
</dbReference>
<proteinExistence type="predicted"/>
<protein>
    <submittedName>
        <fullName evidence="1">Uncharacterized protein</fullName>
    </submittedName>
</protein>
<reference evidence="1" key="1">
    <citation type="submission" date="2018-05" db="EMBL/GenBank/DDBJ databases">
        <authorList>
            <person name="Lanie J.A."/>
            <person name="Ng W.-L."/>
            <person name="Kazmierczak K.M."/>
            <person name="Andrzejewski T.M."/>
            <person name="Davidsen T.M."/>
            <person name="Wayne K.J."/>
            <person name="Tettelin H."/>
            <person name="Glass J.I."/>
            <person name="Rusch D."/>
            <person name="Podicherti R."/>
            <person name="Tsui H.-C.T."/>
            <person name="Winkler M.E."/>
        </authorList>
    </citation>
    <scope>NUCLEOTIDE SEQUENCE</scope>
</reference>
<dbReference type="AlphaFoldDB" id="A0A381TDP0"/>
<name>A0A381TDP0_9ZZZZ</name>
<sequence>MKNLITDFNHVLLVLIIPSLSYCLDGILLRSGIGHIGVLHKLSQNEATFVILNDDEKIIVTYSQKDILAIYNILGGNMTIVPKKGDEYFSPTKKYLKIERTEQDINNIFLIYYDRGKWLNEDKQIWLEEILRAEYLISSEIEKEQHNESSNMNQIGKILKDQISE</sequence>
<accession>A0A381TDP0</accession>
<gene>
    <name evidence="1" type="ORF">METZ01_LOCUS67109</name>
</gene>
<organism evidence="1">
    <name type="scientific">marine metagenome</name>
    <dbReference type="NCBI Taxonomy" id="408172"/>
    <lineage>
        <taxon>unclassified sequences</taxon>
        <taxon>metagenomes</taxon>
        <taxon>ecological metagenomes</taxon>
    </lineage>
</organism>
<evidence type="ECO:0000313" key="1">
    <source>
        <dbReference type="EMBL" id="SVA14255.1"/>
    </source>
</evidence>